<name>A0A074M8D2_9SPHN</name>
<reference evidence="2 3" key="1">
    <citation type="submission" date="2014-04" db="EMBL/GenBank/DDBJ databases">
        <title>A comprehensive comparison of genomes of Erythrobacter spp. Strains.</title>
        <authorList>
            <person name="Zheng Q."/>
        </authorList>
    </citation>
    <scope>NUCLEOTIDE SEQUENCE [LARGE SCALE GENOMIC DNA]</scope>
    <source>
        <strain evidence="2 3">DSM 8509</strain>
    </source>
</reference>
<organism evidence="2 3">
    <name type="scientific">Erythrobacter litoralis</name>
    <dbReference type="NCBI Taxonomy" id="39960"/>
    <lineage>
        <taxon>Bacteria</taxon>
        <taxon>Pseudomonadati</taxon>
        <taxon>Pseudomonadota</taxon>
        <taxon>Alphaproteobacteria</taxon>
        <taxon>Sphingomonadales</taxon>
        <taxon>Erythrobacteraceae</taxon>
        <taxon>Erythrobacter/Porphyrobacter group</taxon>
        <taxon>Erythrobacter</taxon>
    </lineage>
</organism>
<dbReference type="Proteomes" id="UP000027866">
    <property type="component" value="Unassembled WGS sequence"/>
</dbReference>
<dbReference type="AlphaFoldDB" id="A0A074M8D2"/>
<proteinExistence type="predicted"/>
<keyword evidence="3" id="KW-1185">Reference proteome</keyword>
<sequence>MKLIAILALFASLLCAPAHALEYSVGNTGGNCSECVWIAAEGDIEEGDTAKLEAFLQREGWERPYLVRINSPGGNVAEALELGRYLRIQRSRVIVSSTQSEFYEPAGKVLQSYGGGVCASACVFVLMGGVSREISTDSMVGVHQFTPSLDGMESSSATISSTQTTVAVLQAYAIEMDIDPIVLTLAAATPPEGMLWLEPRDMERMNLLTSRNFKEFSTWALQPAGNQLVARASQEQTNGRTAYLAADCRFFHLGLEMTGDGLEELAEAIRGADLTLDETQWSYPLKIADVTIRDGMIVLSFTEGPKILAAIVQANDQLNIDIDVPWVYMSSIGGPQFDIPTSNMDEIAPHVLNSCR</sequence>
<comment type="caution">
    <text evidence="2">The sequence shown here is derived from an EMBL/GenBank/DDBJ whole genome shotgun (WGS) entry which is preliminary data.</text>
</comment>
<evidence type="ECO:0000256" key="1">
    <source>
        <dbReference type="SAM" id="SignalP"/>
    </source>
</evidence>
<evidence type="ECO:0008006" key="4">
    <source>
        <dbReference type="Google" id="ProtNLM"/>
    </source>
</evidence>
<dbReference type="OrthoDB" id="5936191at2"/>
<dbReference type="SUPFAM" id="SSF52096">
    <property type="entry name" value="ClpP/crotonase"/>
    <property type="match status" value="1"/>
</dbReference>
<gene>
    <name evidence="2" type="ORF">EH32_03865</name>
</gene>
<dbReference type="PATRIC" id="fig|39960.10.peg.409"/>
<dbReference type="RefSeq" id="WP_034906654.1">
    <property type="nucleotide sequence ID" value="NZ_CP017057.1"/>
</dbReference>
<evidence type="ECO:0000313" key="2">
    <source>
        <dbReference type="EMBL" id="KEO89649.1"/>
    </source>
</evidence>
<dbReference type="EMBL" id="JMIX01000014">
    <property type="protein sequence ID" value="KEO89649.1"/>
    <property type="molecule type" value="Genomic_DNA"/>
</dbReference>
<dbReference type="KEGG" id="elq:Ga0102493_111334"/>
<feature type="signal peptide" evidence="1">
    <location>
        <begin position="1"/>
        <end position="20"/>
    </location>
</feature>
<keyword evidence="1" id="KW-0732">Signal</keyword>
<dbReference type="Gene3D" id="3.90.226.10">
    <property type="entry name" value="2-enoyl-CoA Hydratase, Chain A, domain 1"/>
    <property type="match status" value="1"/>
</dbReference>
<protein>
    <recommendedName>
        <fullName evidence="4">Periplasmic protein-like</fullName>
    </recommendedName>
</protein>
<feature type="chain" id="PRO_5001698567" description="Periplasmic protein-like" evidence="1">
    <location>
        <begin position="21"/>
        <end position="356"/>
    </location>
</feature>
<dbReference type="InterPro" id="IPR029045">
    <property type="entry name" value="ClpP/crotonase-like_dom_sf"/>
</dbReference>
<accession>A0A074M8D2</accession>
<evidence type="ECO:0000313" key="3">
    <source>
        <dbReference type="Proteomes" id="UP000027866"/>
    </source>
</evidence>